<proteinExistence type="predicted"/>
<organism evidence="1 2">
    <name type="scientific">Candidatus Lumbricidiphila eiseniae</name>
    <dbReference type="NCBI Taxonomy" id="1969409"/>
    <lineage>
        <taxon>Bacteria</taxon>
        <taxon>Bacillati</taxon>
        <taxon>Actinomycetota</taxon>
        <taxon>Actinomycetes</taxon>
        <taxon>Micrococcales</taxon>
        <taxon>Microbacteriaceae</taxon>
        <taxon>Candidatus Lumbricidiphila</taxon>
    </lineage>
</organism>
<evidence type="ECO:0000313" key="2">
    <source>
        <dbReference type="Proteomes" id="UP000219994"/>
    </source>
</evidence>
<dbReference type="Proteomes" id="UP000219994">
    <property type="component" value="Unassembled WGS sequence"/>
</dbReference>
<evidence type="ECO:0000313" key="1">
    <source>
        <dbReference type="EMBL" id="PDQ36087.1"/>
    </source>
</evidence>
<dbReference type="EMBL" id="NAEP01000023">
    <property type="protein sequence ID" value="PDQ36087.1"/>
    <property type="molecule type" value="Genomic_DNA"/>
</dbReference>
<sequence length="65" mass="6796">MHGIVIGNAAIVAAEVDQITRQAARAEQQAAVWDDGASKFARLSQKQAANCTARTSRGDGTGVRV</sequence>
<comment type="caution">
    <text evidence="1">The sequence shown here is derived from an EMBL/GenBank/DDBJ whole genome shotgun (WGS) entry which is preliminary data.</text>
</comment>
<gene>
    <name evidence="1" type="ORF">B5766_02830</name>
</gene>
<name>A0A2A6FTV2_9MICO</name>
<accession>A0A2A6FTV2</accession>
<reference evidence="2" key="1">
    <citation type="submission" date="2017-03" db="EMBL/GenBank/DDBJ databases">
        <authorList>
            <person name="Lund M.B."/>
        </authorList>
    </citation>
    <scope>NUCLEOTIDE SEQUENCE [LARGE SCALE GENOMIC DNA]</scope>
</reference>
<protein>
    <submittedName>
        <fullName evidence="1">Uncharacterized protein</fullName>
    </submittedName>
</protein>
<dbReference type="AlphaFoldDB" id="A0A2A6FTV2"/>